<dbReference type="RefSeq" id="WP_146587869.1">
    <property type="nucleotide sequence ID" value="NZ_SJPO01000006.1"/>
</dbReference>
<feature type="repeat" description="WD" evidence="3">
    <location>
        <begin position="200"/>
        <end position="235"/>
    </location>
</feature>
<keyword evidence="4" id="KW-0732">Signal</keyword>
<sequence precursor="true">MSVPANSSLAVSLIVALTLTCTPARAQSPVTALAFAPHETRLVAGSQSGIEIRRWPELQPVARRDLEIRSIHDLAFSPDSSRLLVGGGAPSEYGEWQIVSWPALEVVAKSISHDDSIDSVAWLADDRFVTAGADSRCIVWKLSGETAEQVVAIDGHSRSVLSVEALRENNLFVTAGVDQVLRVWPADLPQVESPQPIRKLDNHTGAVCALALCPVQRPLPLLASASVDKTVRLWQPTIGRLVKFARSPVEPTCLAWSRDGTRLAAGCADGKLRIINPATVQVDQTCHGVDGWIYSVCAATDGSFVVGGTHGLITRVVPSSE</sequence>
<dbReference type="AlphaFoldDB" id="A0A5C5YMB9"/>
<dbReference type="Gene3D" id="2.130.10.10">
    <property type="entry name" value="YVTN repeat-like/Quinoprotein amine dehydrogenase"/>
    <property type="match status" value="2"/>
</dbReference>
<gene>
    <name evidence="5" type="ORF">Pla123a_27810</name>
</gene>
<organism evidence="5 6">
    <name type="scientific">Posidoniimonas polymericola</name>
    <dbReference type="NCBI Taxonomy" id="2528002"/>
    <lineage>
        <taxon>Bacteria</taxon>
        <taxon>Pseudomonadati</taxon>
        <taxon>Planctomycetota</taxon>
        <taxon>Planctomycetia</taxon>
        <taxon>Pirellulales</taxon>
        <taxon>Lacipirellulaceae</taxon>
        <taxon>Posidoniimonas</taxon>
    </lineage>
</organism>
<dbReference type="PANTHER" id="PTHR22847:SF637">
    <property type="entry name" value="WD REPEAT DOMAIN 5B"/>
    <property type="match status" value="1"/>
</dbReference>
<dbReference type="SUPFAM" id="SSF50978">
    <property type="entry name" value="WD40 repeat-like"/>
    <property type="match status" value="1"/>
</dbReference>
<reference evidence="5 6" key="1">
    <citation type="submission" date="2019-02" db="EMBL/GenBank/DDBJ databases">
        <title>Deep-cultivation of Planctomycetes and their phenomic and genomic characterization uncovers novel biology.</title>
        <authorList>
            <person name="Wiegand S."/>
            <person name="Jogler M."/>
            <person name="Boedeker C."/>
            <person name="Pinto D."/>
            <person name="Vollmers J."/>
            <person name="Rivas-Marin E."/>
            <person name="Kohn T."/>
            <person name="Peeters S.H."/>
            <person name="Heuer A."/>
            <person name="Rast P."/>
            <person name="Oberbeckmann S."/>
            <person name="Bunk B."/>
            <person name="Jeske O."/>
            <person name="Meyerdierks A."/>
            <person name="Storesund J.E."/>
            <person name="Kallscheuer N."/>
            <person name="Luecker S."/>
            <person name="Lage O.M."/>
            <person name="Pohl T."/>
            <person name="Merkel B.J."/>
            <person name="Hornburger P."/>
            <person name="Mueller R.-W."/>
            <person name="Bruemmer F."/>
            <person name="Labrenz M."/>
            <person name="Spormann A.M."/>
            <person name="Op Den Camp H."/>
            <person name="Overmann J."/>
            <person name="Amann R."/>
            <person name="Jetten M.S.M."/>
            <person name="Mascher T."/>
            <person name="Medema M.H."/>
            <person name="Devos D.P."/>
            <person name="Kaster A.-K."/>
            <person name="Ovreas L."/>
            <person name="Rohde M."/>
            <person name="Galperin M.Y."/>
            <person name="Jogler C."/>
        </authorList>
    </citation>
    <scope>NUCLEOTIDE SEQUENCE [LARGE SCALE GENOMIC DNA]</scope>
    <source>
        <strain evidence="5 6">Pla123a</strain>
    </source>
</reference>
<keyword evidence="2" id="KW-0677">Repeat</keyword>
<dbReference type="OrthoDB" id="9805828at2"/>
<protein>
    <submittedName>
        <fullName evidence="5">WD domain, G-beta repeat</fullName>
    </submittedName>
</protein>
<keyword evidence="1 3" id="KW-0853">WD repeat</keyword>
<dbReference type="PROSITE" id="PS50082">
    <property type="entry name" value="WD_REPEATS_2"/>
    <property type="match status" value="3"/>
</dbReference>
<dbReference type="EMBL" id="SJPO01000006">
    <property type="protein sequence ID" value="TWT75995.1"/>
    <property type="molecule type" value="Genomic_DNA"/>
</dbReference>
<dbReference type="Proteomes" id="UP000318478">
    <property type="component" value="Unassembled WGS sequence"/>
</dbReference>
<dbReference type="InterPro" id="IPR036322">
    <property type="entry name" value="WD40_repeat_dom_sf"/>
</dbReference>
<feature type="repeat" description="WD" evidence="3">
    <location>
        <begin position="110"/>
        <end position="150"/>
    </location>
</feature>
<dbReference type="SMART" id="SM00320">
    <property type="entry name" value="WD40"/>
    <property type="match status" value="6"/>
</dbReference>
<evidence type="ECO:0000256" key="4">
    <source>
        <dbReference type="SAM" id="SignalP"/>
    </source>
</evidence>
<accession>A0A5C5YMB9</accession>
<dbReference type="PROSITE" id="PS50294">
    <property type="entry name" value="WD_REPEATS_REGION"/>
    <property type="match status" value="1"/>
</dbReference>
<dbReference type="InterPro" id="IPR001680">
    <property type="entry name" value="WD40_rpt"/>
</dbReference>
<feature type="repeat" description="WD" evidence="3">
    <location>
        <begin position="153"/>
        <end position="184"/>
    </location>
</feature>
<evidence type="ECO:0000313" key="6">
    <source>
        <dbReference type="Proteomes" id="UP000318478"/>
    </source>
</evidence>
<feature type="chain" id="PRO_5022859145" evidence="4">
    <location>
        <begin position="27"/>
        <end position="321"/>
    </location>
</feature>
<proteinExistence type="predicted"/>
<evidence type="ECO:0000256" key="3">
    <source>
        <dbReference type="PROSITE-ProRule" id="PRU00221"/>
    </source>
</evidence>
<dbReference type="Pfam" id="PF00400">
    <property type="entry name" value="WD40"/>
    <property type="match status" value="4"/>
</dbReference>
<dbReference type="PANTHER" id="PTHR22847">
    <property type="entry name" value="WD40 REPEAT PROTEIN"/>
    <property type="match status" value="1"/>
</dbReference>
<comment type="caution">
    <text evidence="5">The sequence shown here is derived from an EMBL/GenBank/DDBJ whole genome shotgun (WGS) entry which is preliminary data.</text>
</comment>
<dbReference type="InterPro" id="IPR015943">
    <property type="entry name" value="WD40/YVTN_repeat-like_dom_sf"/>
</dbReference>
<name>A0A5C5YMB9_9BACT</name>
<feature type="signal peptide" evidence="4">
    <location>
        <begin position="1"/>
        <end position="26"/>
    </location>
</feature>
<evidence type="ECO:0000256" key="1">
    <source>
        <dbReference type="ARBA" id="ARBA00022574"/>
    </source>
</evidence>
<keyword evidence="6" id="KW-1185">Reference proteome</keyword>
<evidence type="ECO:0000313" key="5">
    <source>
        <dbReference type="EMBL" id="TWT75995.1"/>
    </source>
</evidence>
<evidence type="ECO:0000256" key="2">
    <source>
        <dbReference type="ARBA" id="ARBA00022737"/>
    </source>
</evidence>